<accession>A0A1I3LQC9</accession>
<protein>
    <submittedName>
        <fullName evidence="3">3-phytase</fullName>
    </submittedName>
</protein>
<dbReference type="PROSITE" id="PS51662">
    <property type="entry name" value="BP_PHYTASE"/>
    <property type="match status" value="1"/>
</dbReference>
<dbReference type="EMBL" id="FOQD01000013">
    <property type="protein sequence ID" value="SFI86979.1"/>
    <property type="molecule type" value="Genomic_DNA"/>
</dbReference>
<evidence type="ECO:0000256" key="1">
    <source>
        <dbReference type="SAM" id="SignalP"/>
    </source>
</evidence>
<evidence type="ECO:0000259" key="2">
    <source>
        <dbReference type="PROSITE" id="PS51662"/>
    </source>
</evidence>
<dbReference type="InterPro" id="IPR011042">
    <property type="entry name" value="6-blade_b-propeller_TolB-like"/>
</dbReference>
<keyword evidence="4" id="KW-1185">Reference proteome</keyword>
<dbReference type="InterPro" id="IPR003431">
    <property type="entry name" value="B-propeller_Phytase"/>
</dbReference>
<dbReference type="SUPFAM" id="SSF50956">
    <property type="entry name" value="Thermostable phytase (3-phytase)"/>
    <property type="match status" value="1"/>
</dbReference>
<evidence type="ECO:0000313" key="4">
    <source>
        <dbReference type="Proteomes" id="UP000199518"/>
    </source>
</evidence>
<dbReference type="RefSeq" id="WP_092052205.1">
    <property type="nucleotide sequence ID" value="NZ_FOQD01000013.1"/>
</dbReference>
<dbReference type="AlphaFoldDB" id="A0A1I3LQC9"/>
<dbReference type="Gene3D" id="2.120.10.30">
    <property type="entry name" value="TolB, C-terminal domain"/>
    <property type="match status" value="1"/>
</dbReference>
<organism evidence="3 4">
    <name type="scientific">Planctomicrobium piriforme</name>
    <dbReference type="NCBI Taxonomy" id="1576369"/>
    <lineage>
        <taxon>Bacteria</taxon>
        <taxon>Pseudomonadati</taxon>
        <taxon>Planctomycetota</taxon>
        <taxon>Planctomycetia</taxon>
        <taxon>Planctomycetales</taxon>
        <taxon>Planctomycetaceae</taxon>
        <taxon>Planctomicrobium</taxon>
    </lineage>
</organism>
<sequence length="349" mass="37349">MLSLICRLAPVLTVCVLVLAVSANAAERAGAASQTGRSAGAPAQPALQLVNPQAVDQDDMCVWRSPREASESLIITSDKSANYVFVYDLQGKLLQSVPVPKPGNIDIRQNVKFHRETLDVVVVNQRKGFQLVCFKVDPATRQLVRLDKEPLLTGPNYGGCLSQSRQNGGLSFLCTSQAGSVEQHQLWLNDKGEMLNRKVRDIPIGKCEGAVADDEAGVYFITEEAVGVWKVDADPESSASPVLIARVGADGLQGDLEGVALVTRGDGMKSLLVSDQGRNRYVAFSASAPYAWQGEFGIAGAEQTDGIEAVAFDLGPAFPRGIFCCHTDVAPRPVLVTPWPAVEACLQSK</sequence>
<gene>
    <name evidence="3" type="ORF">SAMN05421753_11336</name>
</gene>
<dbReference type="Proteomes" id="UP000199518">
    <property type="component" value="Unassembled WGS sequence"/>
</dbReference>
<proteinExistence type="predicted"/>
<keyword evidence="1" id="KW-0732">Signal</keyword>
<dbReference type="Pfam" id="PF02333">
    <property type="entry name" value="Phytase"/>
    <property type="match status" value="1"/>
</dbReference>
<dbReference type="GO" id="GO:0016158">
    <property type="term" value="F:inositol hexakisphosphate 3-phosphatase activity"/>
    <property type="evidence" value="ECO:0007669"/>
    <property type="project" value="InterPro"/>
</dbReference>
<feature type="domain" description="BPP" evidence="2">
    <location>
        <begin position="31"/>
        <end position="346"/>
    </location>
</feature>
<dbReference type="OrthoDB" id="292013at2"/>
<feature type="signal peptide" evidence="1">
    <location>
        <begin position="1"/>
        <end position="25"/>
    </location>
</feature>
<reference evidence="4" key="1">
    <citation type="submission" date="2016-10" db="EMBL/GenBank/DDBJ databases">
        <authorList>
            <person name="Varghese N."/>
            <person name="Submissions S."/>
        </authorList>
    </citation>
    <scope>NUCLEOTIDE SEQUENCE [LARGE SCALE GENOMIC DNA]</scope>
    <source>
        <strain evidence="4">DSM 26348</strain>
    </source>
</reference>
<dbReference type="STRING" id="1576369.SAMN05421753_11336"/>
<name>A0A1I3LQC9_9PLAN</name>
<evidence type="ECO:0000313" key="3">
    <source>
        <dbReference type="EMBL" id="SFI86979.1"/>
    </source>
</evidence>
<feature type="chain" id="PRO_5011664504" evidence="1">
    <location>
        <begin position="26"/>
        <end position="349"/>
    </location>
</feature>